<dbReference type="Proteomes" id="UP000619761">
    <property type="component" value="Unassembled WGS sequence"/>
</dbReference>
<dbReference type="RefSeq" id="WP_189419092.1">
    <property type="nucleotide sequence ID" value="NZ_BMYZ01000002.1"/>
</dbReference>
<feature type="transmembrane region" description="Helical" evidence="1">
    <location>
        <begin position="16"/>
        <end position="36"/>
    </location>
</feature>
<keyword evidence="1" id="KW-0812">Transmembrane</keyword>
<evidence type="ECO:0000313" key="3">
    <source>
        <dbReference type="Proteomes" id="UP000619761"/>
    </source>
</evidence>
<comment type="caution">
    <text evidence="2">The sequence shown here is derived from an EMBL/GenBank/DDBJ whole genome shotgun (WGS) entry which is preliminary data.</text>
</comment>
<evidence type="ECO:0000256" key="1">
    <source>
        <dbReference type="SAM" id="Phobius"/>
    </source>
</evidence>
<evidence type="ECO:0000313" key="2">
    <source>
        <dbReference type="EMBL" id="GGY79150.1"/>
    </source>
</evidence>
<proteinExistence type="predicted"/>
<keyword evidence="1" id="KW-0472">Membrane</keyword>
<sequence>MSNPRNAVSARDSHIWTLRVGFIMASALSAGLLVTIDNKQNDFNCHIPPDLSRGANIKPGELQAPNSYAFASNVWRSLNDWEHEGKVDYISNIKKYECYVTPTFFTWLKENAKQKEDAGELGRTRNLSMEDAYAEGMSTPMGNNVFAVTLTTRVHERIEALPIKDIIVRYPLRVVPDTRKCNAMGMSLDGFYAQPERTEVEHVQVEKK</sequence>
<dbReference type="EMBL" id="BMYZ01000002">
    <property type="protein sequence ID" value="GGY79150.1"/>
    <property type="molecule type" value="Genomic_DNA"/>
</dbReference>
<gene>
    <name evidence="2" type="ORF">GCM10011613_24940</name>
</gene>
<organism evidence="2 3">
    <name type="scientific">Cellvibrio zantedeschiae</name>
    <dbReference type="NCBI Taxonomy" id="1237077"/>
    <lineage>
        <taxon>Bacteria</taxon>
        <taxon>Pseudomonadati</taxon>
        <taxon>Pseudomonadota</taxon>
        <taxon>Gammaproteobacteria</taxon>
        <taxon>Cellvibrionales</taxon>
        <taxon>Cellvibrionaceae</taxon>
        <taxon>Cellvibrio</taxon>
    </lineage>
</organism>
<dbReference type="InterPro" id="IPR021548">
    <property type="entry name" value="DUF2895"/>
</dbReference>
<keyword evidence="1" id="KW-1133">Transmembrane helix</keyword>
<dbReference type="Pfam" id="PF11444">
    <property type="entry name" value="DUF2895"/>
    <property type="match status" value="1"/>
</dbReference>
<keyword evidence="3" id="KW-1185">Reference proteome</keyword>
<protein>
    <submittedName>
        <fullName evidence="2">Integrating conjugative element protein</fullName>
    </submittedName>
</protein>
<reference evidence="3" key="1">
    <citation type="journal article" date="2019" name="Int. J. Syst. Evol. Microbiol.">
        <title>The Global Catalogue of Microorganisms (GCM) 10K type strain sequencing project: providing services to taxonomists for standard genome sequencing and annotation.</title>
        <authorList>
            <consortium name="The Broad Institute Genomics Platform"/>
            <consortium name="The Broad Institute Genome Sequencing Center for Infectious Disease"/>
            <person name="Wu L."/>
            <person name="Ma J."/>
        </authorList>
    </citation>
    <scope>NUCLEOTIDE SEQUENCE [LARGE SCALE GENOMIC DNA]</scope>
    <source>
        <strain evidence="3">KCTC 32239</strain>
    </source>
</reference>
<name>A0ABQ3B4D7_9GAMM</name>
<accession>A0ABQ3B4D7</accession>